<evidence type="ECO:0000313" key="4">
    <source>
        <dbReference type="Proteomes" id="UP000265816"/>
    </source>
</evidence>
<evidence type="ECO:0000313" key="3">
    <source>
        <dbReference type="EMBL" id="RID81866.1"/>
    </source>
</evidence>
<sequence length="341" mass="37627">MMRKWITVAAAAVLILTGCGNEKDTAERQKEKKTEKSVEEKVVRDPYQFPLTGKGTKKEAANRAVAVTVNNHPLARPQSGLHKADIVYEVLAEGNVTRFLAIFESQKPEKVGPIRSARDYFIDLAKGYDSLYIAHGYSEEAKKMLTRGDIDSLNGMQYDGTLFKRASFRKAPHNSYITFDNIMKGAKAKGYSMKPAPAPLSFYDKKGAGSISGQDAMKVKVSYGDPSFTSVYQYDENKAKYSRMTDGEEIEDLDSGKPVMIENLFIVEATHSVSDNEGHKDIDLESGGRAYLVQKGKMNEVEWRNAGGRILPFVDGSEAAFVPGRTWISIVPSLGAASLEN</sequence>
<comment type="caution">
    <text evidence="3">The sequence shown here is derived from an EMBL/GenBank/DDBJ whole genome shotgun (WGS) entry which is preliminary data.</text>
</comment>
<evidence type="ECO:0000259" key="2">
    <source>
        <dbReference type="Pfam" id="PF17479"/>
    </source>
</evidence>
<protein>
    <submittedName>
        <fullName evidence="3">DUF3048 domain-containing protein</fullName>
    </submittedName>
</protein>
<organism evidence="3 4">
    <name type="scientific">Mesobacillus zeae</name>
    <dbReference type="NCBI Taxonomy" id="1917180"/>
    <lineage>
        <taxon>Bacteria</taxon>
        <taxon>Bacillati</taxon>
        <taxon>Bacillota</taxon>
        <taxon>Bacilli</taxon>
        <taxon>Bacillales</taxon>
        <taxon>Bacillaceae</taxon>
        <taxon>Mesobacillus</taxon>
    </lineage>
</organism>
<dbReference type="AlphaFoldDB" id="A0A398B232"/>
<dbReference type="PROSITE" id="PS51257">
    <property type="entry name" value="PROKAR_LIPOPROTEIN"/>
    <property type="match status" value="1"/>
</dbReference>
<proteinExistence type="predicted"/>
<dbReference type="Pfam" id="PF11258">
    <property type="entry name" value="DUF3048"/>
    <property type="match status" value="1"/>
</dbReference>
<reference evidence="3 4" key="1">
    <citation type="submission" date="2018-08" db="EMBL/GenBank/DDBJ databases">
        <title>Bacillus jemisoniae sp. nov., Bacillus chryseoplanitiae sp. nov., Bacillus resnikiae sp. nov., and Bacillus frankliniae sp. nov., isolated from Viking spacecraft and associated surfaces.</title>
        <authorList>
            <person name="Seuylemezian A."/>
            <person name="Vaishampayan P."/>
        </authorList>
    </citation>
    <scope>NUCLEOTIDE SEQUENCE [LARGE SCALE GENOMIC DNA]</scope>
    <source>
        <strain evidence="3 4">JJ-247</strain>
    </source>
</reference>
<evidence type="ECO:0000259" key="1">
    <source>
        <dbReference type="Pfam" id="PF11258"/>
    </source>
</evidence>
<name>A0A398B232_9BACI</name>
<dbReference type="InterPro" id="IPR021416">
    <property type="entry name" value="DUF3048_N"/>
</dbReference>
<gene>
    <name evidence="3" type="ORF">D1970_20785</name>
</gene>
<dbReference type="Pfam" id="PF17479">
    <property type="entry name" value="DUF3048_C"/>
    <property type="match status" value="1"/>
</dbReference>
<dbReference type="InterPro" id="IPR035328">
    <property type="entry name" value="DUF3048_C"/>
</dbReference>
<accession>A0A398B232</accession>
<dbReference type="SUPFAM" id="SSF159774">
    <property type="entry name" value="YerB-like"/>
    <property type="match status" value="1"/>
</dbReference>
<dbReference type="Gene3D" id="3.50.90.10">
    <property type="entry name" value="YerB-like"/>
    <property type="match status" value="1"/>
</dbReference>
<feature type="domain" description="DUF3048" evidence="2">
    <location>
        <begin position="220"/>
        <end position="328"/>
    </location>
</feature>
<keyword evidence="4" id="KW-1185">Reference proteome</keyword>
<feature type="domain" description="DUF3048" evidence="1">
    <location>
        <begin position="51"/>
        <end position="192"/>
    </location>
</feature>
<dbReference type="Proteomes" id="UP000265816">
    <property type="component" value="Unassembled WGS sequence"/>
</dbReference>
<dbReference type="InterPro" id="IPR023158">
    <property type="entry name" value="YerB-like_sf"/>
</dbReference>
<dbReference type="OrthoDB" id="9779102at2"/>
<dbReference type="RefSeq" id="WP_119114768.1">
    <property type="nucleotide sequence ID" value="NZ_CBCSEO010000026.1"/>
</dbReference>
<dbReference type="EMBL" id="QWVT01000047">
    <property type="protein sequence ID" value="RID81866.1"/>
    <property type="molecule type" value="Genomic_DNA"/>
</dbReference>